<dbReference type="AlphaFoldDB" id="A0A1F5VXD9"/>
<organism evidence="2 3">
    <name type="scientific">Candidatus Fischerbacteria bacterium RBG_13_37_8</name>
    <dbReference type="NCBI Taxonomy" id="1817863"/>
    <lineage>
        <taxon>Bacteria</taxon>
        <taxon>Candidatus Fischeribacteriota</taxon>
    </lineage>
</organism>
<sequence>MHNKISTLSKISGFCLAVMLGILGLSATAHAEGYYSNEYAKSGFYIGYIFPYNSVRGSFSGDEILYAGNELILIPKFQDASGFGVAFGGKFSKGAIEFTYLKSKHSISWMGAEGTATYQMVTIDFKRFFLNKRRTQPFILAGASFPWITADDCAADYYNTGDANFRGIGLNVGGGLSFYFHPRISLSAGAVYRLIFYTTAKGVGGEWGELEDLFWGNGLNSNVSLNFTF</sequence>
<feature type="signal peptide" evidence="1">
    <location>
        <begin position="1"/>
        <end position="31"/>
    </location>
</feature>
<keyword evidence="1" id="KW-0732">Signal</keyword>
<dbReference type="SUPFAM" id="SSF56925">
    <property type="entry name" value="OMPA-like"/>
    <property type="match status" value="1"/>
</dbReference>
<dbReference type="EMBL" id="MFGW01000025">
    <property type="protein sequence ID" value="OGF68068.1"/>
    <property type="molecule type" value="Genomic_DNA"/>
</dbReference>
<evidence type="ECO:0000256" key="1">
    <source>
        <dbReference type="SAM" id="SignalP"/>
    </source>
</evidence>
<evidence type="ECO:0008006" key="4">
    <source>
        <dbReference type="Google" id="ProtNLM"/>
    </source>
</evidence>
<evidence type="ECO:0000313" key="3">
    <source>
        <dbReference type="Proteomes" id="UP000178943"/>
    </source>
</evidence>
<comment type="caution">
    <text evidence="2">The sequence shown here is derived from an EMBL/GenBank/DDBJ whole genome shotgun (WGS) entry which is preliminary data.</text>
</comment>
<feature type="chain" id="PRO_5009522114" description="Outer membrane protein beta-barrel domain-containing protein" evidence="1">
    <location>
        <begin position="32"/>
        <end position="229"/>
    </location>
</feature>
<proteinExistence type="predicted"/>
<dbReference type="Gene3D" id="2.40.160.20">
    <property type="match status" value="1"/>
</dbReference>
<gene>
    <name evidence="2" type="ORF">A2Y62_13855</name>
</gene>
<reference evidence="2 3" key="1">
    <citation type="journal article" date="2016" name="Nat. Commun.">
        <title>Thousands of microbial genomes shed light on interconnected biogeochemical processes in an aquifer system.</title>
        <authorList>
            <person name="Anantharaman K."/>
            <person name="Brown C.T."/>
            <person name="Hug L.A."/>
            <person name="Sharon I."/>
            <person name="Castelle C.J."/>
            <person name="Probst A.J."/>
            <person name="Thomas B.C."/>
            <person name="Singh A."/>
            <person name="Wilkins M.J."/>
            <person name="Karaoz U."/>
            <person name="Brodie E.L."/>
            <person name="Williams K.H."/>
            <person name="Hubbard S.S."/>
            <person name="Banfield J.F."/>
        </authorList>
    </citation>
    <scope>NUCLEOTIDE SEQUENCE [LARGE SCALE GENOMIC DNA]</scope>
</reference>
<dbReference type="InterPro" id="IPR011250">
    <property type="entry name" value="OMP/PagP_B-barrel"/>
</dbReference>
<dbReference type="Proteomes" id="UP000178943">
    <property type="component" value="Unassembled WGS sequence"/>
</dbReference>
<evidence type="ECO:0000313" key="2">
    <source>
        <dbReference type="EMBL" id="OGF68068.1"/>
    </source>
</evidence>
<name>A0A1F5VXD9_9BACT</name>
<accession>A0A1F5VXD9</accession>
<protein>
    <recommendedName>
        <fullName evidence="4">Outer membrane protein beta-barrel domain-containing protein</fullName>
    </recommendedName>
</protein>